<dbReference type="Gene3D" id="3.40.50.2300">
    <property type="match status" value="1"/>
</dbReference>
<evidence type="ECO:0000259" key="4">
    <source>
        <dbReference type="PROSITE" id="PS50110"/>
    </source>
</evidence>
<dbReference type="InterPro" id="IPR001789">
    <property type="entry name" value="Sig_transdc_resp-reg_receiver"/>
</dbReference>
<name>A0A4P2Q7U2_SORCE</name>
<dbReference type="GO" id="GO:0000160">
    <property type="term" value="P:phosphorelay signal transduction system"/>
    <property type="evidence" value="ECO:0007669"/>
    <property type="project" value="InterPro"/>
</dbReference>
<feature type="region of interest" description="Disordered" evidence="3">
    <location>
        <begin position="1"/>
        <end position="23"/>
    </location>
</feature>
<organism evidence="5 6">
    <name type="scientific">Sorangium cellulosum</name>
    <name type="common">Polyangium cellulosum</name>
    <dbReference type="NCBI Taxonomy" id="56"/>
    <lineage>
        <taxon>Bacteria</taxon>
        <taxon>Pseudomonadati</taxon>
        <taxon>Myxococcota</taxon>
        <taxon>Polyangia</taxon>
        <taxon>Polyangiales</taxon>
        <taxon>Polyangiaceae</taxon>
        <taxon>Sorangium</taxon>
    </lineage>
</organism>
<dbReference type="Pfam" id="PF00072">
    <property type="entry name" value="Response_reg"/>
    <property type="match status" value="1"/>
</dbReference>
<feature type="domain" description="Response regulatory" evidence="4">
    <location>
        <begin position="25"/>
        <end position="147"/>
    </location>
</feature>
<dbReference type="PANTHER" id="PTHR44591">
    <property type="entry name" value="STRESS RESPONSE REGULATOR PROTEIN 1"/>
    <property type="match status" value="1"/>
</dbReference>
<dbReference type="PROSITE" id="PS50110">
    <property type="entry name" value="RESPONSE_REGULATORY"/>
    <property type="match status" value="1"/>
</dbReference>
<gene>
    <name evidence="5" type="ORF">SOCEGT47_061630</name>
</gene>
<dbReference type="SMART" id="SM00448">
    <property type="entry name" value="REC"/>
    <property type="match status" value="1"/>
</dbReference>
<reference evidence="5 6" key="1">
    <citation type="submission" date="2015-09" db="EMBL/GenBank/DDBJ databases">
        <title>Sorangium comparison.</title>
        <authorList>
            <person name="Zaburannyi N."/>
            <person name="Bunk B."/>
            <person name="Overmann J."/>
            <person name="Mueller R."/>
        </authorList>
    </citation>
    <scope>NUCLEOTIDE SEQUENCE [LARGE SCALE GENOMIC DNA]</scope>
    <source>
        <strain evidence="5 6">So ceGT47</strain>
    </source>
</reference>
<dbReference type="RefSeq" id="WP_129352647.1">
    <property type="nucleotide sequence ID" value="NZ_CP012670.1"/>
</dbReference>
<dbReference type="InterPro" id="IPR011006">
    <property type="entry name" value="CheY-like_superfamily"/>
</dbReference>
<evidence type="ECO:0000256" key="2">
    <source>
        <dbReference type="PROSITE-ProRule" id="PRU00169"/>
    </source>
</evidence>
<evidence type="ECO:0000313" key="5">
    <source>
        <dbReference type="EMBL" id="AUX25614.1"/>
    </source>
</evidence>
<dbReference type="OrthoDB" id="9794815at2"/>
<dbReference type="Proteomes" id="UP000295781">
    <property type="component" value="Chromosome"/>
</dbReference>
<proteinExistence type="predicted"/>
<evidence type="ECO:0000313" key="6">
    <source>
        <dbReference type="Proteomes" id="UP000295781"/>
    </source>
</evidence>
<dbReference type="PANTHER" id="PTHR44591:SF3">
    <property type="entry name" value="RESPONSE REGULATORY DOMAIN-CONTAINING PROTEIN"/>
    <property type="match status" value="1"/>
</dbReference>
<evidence type="ECO:0000256" key="3">
    <source>
        <dbReference type="SAM" id="MobiDB-lite"/>
    </source>
</evidence>
<dbReference type="AlphaFoldDB" id="A0A4P2Q7U2"/>
<accession>A0A4P2Q7U2</accession>
<protein>
    <recommendedName>
        <fullName evidence="4">Response regulatory domain-containing protein</fullName>
    </recommendedName>
</protein>
<dbReference type="CDD" id="cd00156">
    <property type="entry name" value="REC"/>
    <property type="match status" value="1"/>
</dbReference>
<dbReference type="EMBL" id="CP012670">
    <property type="protein sequence ID" value="AUX25614.1"/>
    <property type="molecule type" value="Genomic_DNA"/>
</dbReference>
<dbReference type="SUPFAM" id="SSF52172">
    <property type="entry name" value="CheY-like"/>
    <property type="match status" value="1"/>
</dbReference>
<evidence type="ECO:0000256" key="1">
    <source>
        <dbReference type="ARBA" id="ARBA00022553"/>
    </source>
</evidence>
<sequence length="157" mass="16972">MSLIDAWRGERSSSPPSGPYGAGRRVLVAEDDDEMRALLASILKQDGFEVVETRNGMELLDHLLPWFSGREPPAPVDAIVSDIQMPCFTGMEVLAGLSQVRRRPPVVLITAFGESSTHALARSLGAVAVLDKPFDLDDLRGVLCRVLAARPPPEDPG</sequence>
<feature type="modified residue" description="4-aspartylphosphate" evidence="2">
    <location>
        <position position="82"/>
    </location>
</feature>
<dbReference type="InterPro" id="IPR050595">
    <property type="entry name" value="Bact_response_regulator"/>
</dbReference>
<keyword evidence="1 2" id="KW-0597">Phosphoprotein</keyword>